<evidence type="ECO:0000313" key="4">
    <source>
        <dbReference type="EMBL" id="CCJ36001.1"/>
    </source>
</evidence>
<dbReference type="Gene3D" id="2.60.40.2020">
    <property type="match status" value="1"/>
</dbReference>
<proteinExistence type="predicted"/>
<dbReference type="HOGENOM" id="CLU_635553_0_0_2"/>
<dbReference type="SUPFAM" id="SSF69304">
    <property type="entry name" value="Tricorn protease N-terminal domain"/>
    <property type="match status" value="2"/>
</dbReference>
<dbReference type="SUPFAM" id="SSF141066">
    <property type="entry name" value="ICP-like"/>
    <property type="match status" value="1"/>
</dbReference>
<name>I7KCG4_METBM</name>
<dbReference type="BioCyc" id="MBOU1201294:BN140_RS05385-MONOMER"/>
<dbReference type="EMBL" id="HE964772">
    <property type="protein sequence ID" value="CCJ36001.1"/>
    <property type="molecule type" value="Genomic_DNA"/>
</dbReference>
<accession>I7KCG4</accession>
<evidence type="ECO:0000313" key="5">
    <source>
        <dbReference type="Proteomes" id="UP000009007"/>
    </source>
</evidence>
<keyword evidence="5" id="KW-1185">Reference proteome</keyword>
<dbReference type="Proteomes" id="UP000009007">
    <property type="component" value="Chromosome I"/>
</dbReference>
<gene>
    <name evidence="4" type="ordered locus">BN140_1078</name>
</gene>
<dbReference type="KEGG" id="mbg:BN140_1078"/>
<evidence type="ECO:0000259" key="3">
    <source>
        <dbReference type="Pfam" id="PF09394"/>
    </source>
</evidence>
<sequence length="431" mass="46086">MKHVFLLVCILILTLTVGVSGAPVQVTTDRSDQIAPAIDGDRIVWVDGRDGGADIYLYDIVGATETRITNGTAVALWPDISGNRIVWQDNRSGAPDIWLYDTATGNETRITDAPGGQVVPAIDGDTVVWLDNRAGPAGGIYAMNLTTRTAVRVSSGPVQGNPLIVSPDVSGGTIVWADGSGGNYTVFAVRDAAEPVALANDSALQGFPAVASDRVVWSEIRNGSASLVVHNLTTGEEERVWGRPPGMAVYPDIAGDLVVWQNATGQDTDDIYLLDLAAEKTLQVTDDDALQLLPRVSGSRVVWMDNRSGDWDIYLLTAGNATQYTFGMEQNGQNVTVPVKSEVVVNLAENPTTGYSWNATVSPGLTITKDRYLQNATAEGMLGAGGTHTWTLVPEASGVFTFSAVYRRPWENLTGTEERFDLTITAVNETV</sequence>
<feature type="domain" description="Proteinase inhibitor I42 chagasin" evidence="3">
    <location>
        <begin position="337"/>
        <end position="424"/>
    </location>
</feature>
<dbReference type="RefSeq" id="WP_014866977.1">
    <property type="nucleotide sequence ID" value="NC_018227.2"/>
</dbReference>
<evidence type="ECO:0000256" key="1">
    <source>
        <dbReference type="ARBA" id="ARBA00022690"/>
    </source>
</evidence>
<keyword evidence="2" id="KW-0789">Thiol protease inhibitor</keyword>
<dbReference type="STRING" id="1201294.BN140_1078"/>
<organism evidence="4 5">
    <name type="scientific">Methanoculleus bourgensis (strain ATCC 43281 / DSM 3045 / OCM 15 / MS2)</name>
    <name type="common">Methanogenium bourgense</name>
    <dbReference type="NCBI Taxonomy" id="1201294"/>
    <lineage>
        <taxon>Archaea</taxon>
        <taxon>Methanobacteriati</taxon>
        <taxon>Methanobacteriota</taxon>
        <taxon>Stenosarchaea group</taxon>
        <taxon>Methanomicrobia</taxon>
        <taxon>Methanomicrobiales</taxon>
        <taxon>Methanomicrobiaceae</taxon>
        <taxon>Methanoculleus</taxon>
    </lineage>
</organism>
<dbReference type="InterPro" id="IPR018990">
    <property type="entry name" value="Prot_inh_I42_chagasin"/>
</dbReference>
<dbReference type="NCBIfam" id="TIGR04275">
    <property type="entry name" value="beta_prop_Msarc"/>
    <property type="match status" value="4"/>
</dbReference>
<dbReference type="GO" id="GO:0004869">
    <property type="term" value="F:cysteine-type endopeptidase inhibitor activity"/>
    <property type="evidence" value="ECO:0007669"/>
    <property type="project" value="UniProtKB-KW"/>
</dbReference>
<dbReference type="PANTHER" id="PTHR36842:SF1">
    <property type="entry name" value="PROTEIN TOLB"/>
    <property type="match status" value="1"/>
</dbReference>
<dbReference type="PANTHER" id="PTHR36842">
    <property type="entry name" value="PROTEIN TOLB HOMOLOG"/>
    <property type="match status" value="1"/>
</dbReference>
<dbReference type="AlphaFoldDB" id="I7KCG4"/>
<protein>
    <submittedName>
        <fullName evidence="4">Cell surface protein</fullName>
    </submittedName>
</protein>
<keyword evidence="1" id="KW-0646">Protease inhibitor</keyword>
<dbReference type="Gene3D" id="2.120.10.30">
    <property type="entry name" value="TolB, C-terminal domain"/>
    <property type="match status" value="2"/>
</dbReference>
<dbReference type="InterPro" id="IPR036331">
    <property type="entry name" value="Chagasin-like_sf"/>
</dbReference>
<dbReference type="PATRIC" id="fig|1201294.9.peg.1190"/>
<dbReference type="GeneID" id="13355600"/>
<evidence type="ECO:0000256" key="2">
    <source>
        <dbReference type="ARBA" id="ARBA00022704"/>
    </source>
</evidence>
<dbReference type="Pfam" id="PF09394">
    <property type="entry name" value="Inhibitor_I42"/>
    <property type="match status" value="1"/>
</dbReference>
<reference evidence="5" key="1">
    <citation type="journal article" date="2012" name="J. Bacteriol.">
        <title>Complete genome sequence of the hydrogenotrophic, methanogenic archaeon Methanoculleus bourgensis strain MS2T, isolated from a sewage sludge digester.</title>
        <authorList>
            <person name="Maus I."/>
            <person name="Wibberg D."/>
            <person name="Stantscheff R."/>
            <person name="Eikmeyer F.G."/>
            <person name="Seffner A."/>
            <person name="Boelter J."/>
            <person name="Szczepanowski R."/>
            <person name="Blom J."/>
            <person name="Jaenicke S."/>
            <person name="Konig H."/>
            <person name="Puhler A."/>
            <person name="Schluter A."/>
        </authorList>
    </citation>
    <scope>NUCLEOTIDE SEQUENCE [LARGE SCALE GENOMIC DNA]</scope>
    <source>
        <strain evidence="5">ATCC 43281 / DSM 3045 / OCM 15 / MS2</strain>
    </source>
</reference>
<dbReference type="InterPro" id="IPR011042">
    <property type="entry name" value="6-blade_b-propeller_TolB-like"/>
</dbReference>
<dbReference type="InterPro" id="IPR027618">
    <property type="entry name" value="Beta_prop_Msarc"/>
</dbReference>